<dbReference type="SUPFAM" id="SSF52172">
    <property type="entry name" value="CheY-like"/>
    <property type="match status" value="1"/>
</dbReference>
<keyword evidence="7" id="KW-1185">Reference proteome</keyword>
<sequence length="256" mass="27200">MSAPTIELVDQACRAAGFTTWQELVAAAGGGALFKLSFAERRPANFVKEFAALIKWHGLGLCADNALDLYLGMPAILKPVIDTGRSAQALRLPELGKLQETQAGLVALSGVRRSAGVKYERRATSPELEGVRVLVLDDDEVSCKVISAMLKRAGSQVSACAEAEAALALLKQAPPDIVVLDVVLGGALDGFEFCRVMRTNERCAQVPAIFVTGQAGPHSRARADDVRASAFLEKPLRGDQLRAAVNGLARHLQPAC</sequence>
<dbReference type="AlphaFoldDB" id="A0AAP9XXI7"/>
<evidence type="ECO:0000313" key="7">
    <source>
        <dbReference type="Proteomes" id="UP001056386"/>
    </source>
</evidence>
<feature type="modified residue" description="4-aspartylphosphate" evidence="2">
    <location>
        <position position="181"/>
    </location>
</feature>
<evidence type="ECO:0000256" key="1">
    <source>
        <dbReference type="ARBA" id="ARBA00022553"/>
    </source>
</evidence>
<keyword evidence="1 2" id="KW-0597">Phosphoprotein</keyword>
<dbReference type="InterPro" id="IPR011006">
    <property type="entry name" value="CheY-like_superfamily"/>
</dbReference>
<evidence type="ECO:0000256" key="2">
    <source>
        <dbReference type="PROSITE-ProRule" id="PRU00169"/>
    </source>
</evidence>
<dbReference type="PANTHER" id="PTHR44591">
    <property type="entry name" value="STRESS RESPONSE REGULATOR PROTEIN 1"/>
    <property type="match status" value="1"/>
</dbReference>
<evidence type="ECO:0000313" key="6">
    <source>
        <dbReference type="Proteomes" id="UP000594892"/>
    </source>
</evidence>
<dbReference type="PROSITE" id="PS50110">
    <property type="entry name" value="RESPONSE_REGULATORY"/>
    <property type="match status" value="1"/>
</dbReference>
<dbReference type="EMBL" id="CP099583">
    <property type="protein sequence ID" value="USS42651.1"/>
    <property type="molecule type" value="Genomic_DNA"/>
</dbReference>
<dbReference type="Proteomes" id="UP000594892">
    <property type="component" value="Chromosome 1"/>
</dbReference>
<reference evidence="4 6" key="1">
    <citation type="submission" date="2020-12" db="EMBL/GenBank/DDBJ databases">
        <title>FDA dAtabase for Regulatory Grade micrObial Sequences (FDA-ARGOS): Supporting development and validation of Infectious Disease Dx tests.</title>
        <authorList>
            <person name="Minogue T."/>
            <person name="Wolcott M."/>
            <person name="Wasieloski L."/>
            <person name="Aguilar W."/>
            <person name="Moore D."/>
            <person name="Jaissle J."/>
            <person name="Tallon L."/>
            <person name="Sadzewicz L."/>
            <person name="Zhao X."/>
            <person name="Boylan J."/>
            <person name="Ott S."/>
            <person name="Bowen H."/>
            <person name="Vavikolanu K."/>
            <person name="Mehta A."/>
            <person name="Aluvathingal J."/>
            <person name="Nadendla S."/>
            <person name="Yan Y."/>
            <person name="Sichtig H."/>
        </authorList>
    </citation>
    <scope>NUCLEOTIDE SEQUENCE [LARGE SCALE GENOMIC DNA]</scope>
    <source>
        <strain evidence="4 6">FDAARGOS_949</strain>
    </source>
</reference>
<protein>
    <submittedName>
        <fullName evidence="4">Response regulator</fullName>
    </submittedName>
</protein>
<organism evidence="4 6">
    <name type="scientific">Burkholderia glumae</name>
    <name type="common">Pseudomonas glumae</name>
    <dbReference type="NCBI Taxonomy" id="337"/>
    <lineage>
        <taxon>Bacteria</taxon>
        <taxon>Pseudomonadati</taxon>
        <taxon>Pseudomonadota</taxon>
        <taxon>Betaproteobacteria</taxon>
        <taxon>Burkholderiales</taxon>
        <taxon>Burkholderiaceae</taxon>
        <taxon>Burkholderia</taxon>
    </lineage>
</organism>
<dbReference type="GO" id="GO:0000160">
    <property type="term" value="P:phosphorelay signal transduction system"/>
    <property type="evidence" value="ECO:0007669"/>
    <property type="project" value="InterPro"/>
</dbReference>
<dbReference type="GeneID" id="45693919"/>
<proteinExistence type="predicted"/>
<accession>A0AAP9XXI7</accession>
<dbReference type="InterPro" id="IPR001789">
    <property type="entry name" value="Sig_transdc_resp-reg_receiver"/>
</dbReference>
<dbReference type="EMBL" id="CP065600">
    <property type="protein sequence ID" value="QPQ89222.1"/>
    <property type="molecule type" value="Genomic_DNA"/>
</dbReference>
<dbReference type="InterPro" id="IPR050595">
    <property type="entry name" value="Bact_response_regulator"/>
</dbReference>
<evidence type="ECO:0000313" key="5">
    <source>
        <dbReference type="EMBL" id="USS42651.1"/>
    </source>
</evidence>
<feature type="domain" description="Response regulatory" evidence="3">
    <location>
        <begin position="132"/>
        <end position="249"/>
    </location>
</feature>
<evidence type="ECO:0000313" key="4">
    <source>
        <dbReference type="EMBL" id="QPQ89222.1"/>
    </source>
</evidence>
<name>A0AAP9XXI7_BURGL</name>
<dbReference type="Gene3D" id="3.40.50.2300">
    <property type="match status" value="1"/>
</dbReference>
<dbReference type="PANTHER" id="PTHR44591:SF3">
    <property type="entry name" value="RESPONSE REGULATORY DOMAIN-CONTAINING PROTEIN"/>
    <property type="match status" value="1"/>
</dbReference>
<dbReference type="Proteomes" id="UP001056386">
    <property type="component" value="Chromosome 2"/>
</dbReference>
<reference evidence="5" key="2">
    <citation type="submission" date="2022-06" db="EMBL/GenBank/DDBJ databases">
        <title>Draft genome sequence of Burkholderia glumae strain GR20004 isolated from rice panicle showing bacterial panicle blight.</title>
        <authorList>
            <person name="Choi S.Y."/>
            <person name="Lee Y.H."/>
        </authorList>
    </citation>
    <scope>NUCLEOTIDE SEQUENCE</scope>
    <source>
        <strain evidence="5">GR20004</strain>
    </source>
</reference>
<dbReference type="SMART" id="SM00448">
    <property type="entry name" value="REC"/>
    <property type="match status" value="1"/>
</dbReference>
<dbReference type="RefSeq" id="WP_015878056.1">
    <property type="nucleotide sequence ID" value="NZ_CP021075.1"/>
</dbReference>
<dbReference type="Pfam" id="PF00072">
    <property type="entry name" value="Response_reg"/>
    <property type="match status" value="1"/>
</dbReference>
<evidence type="ECO:0000259" key="3">
    <source>
        <dbReference type="PROSITE" id="PS50110"/>
    </source>
</evidence>
<gene>
    <name evidence="4" type="ORF">I6H06_06020</name>
    <name evidence="5" type="ORF">NFI99_10710</name>
</gene>